<dbReference type="EMBL" id="JBHSFW010000001">
    <property type="protein sequence ID" value="MFC4617818.1"/>
    <property type="molecule type" value="Genomic_DNA"/>
</dbReference>
<proteinExistence type="predicted"/>
<evidence type="ECO:0000313" key="1">
    <source>
        <dbReference type="EMBL" id="MFC4617818.1"/>
    </source>
</evidence>
<sequence length="58" mass="6797">MAFSGIRYSEYTKQSYEGLSRMEGFSHLPEERSVFLSVFFYLLKTDEVISTRVFGYPV</sequence>
<evidence type="ECO:0000313" key="2">
    <source>
        <dbReference type="Proteomes" id="UP001596022"/>
    </source>
</evidence>
<keyword evidence="2" id="KW-1185">Reference proteome</keyword>
<gene>
    <name evidence="1" type="ORF">ACFO4N_03640</name>
</gene>
<name>A0ABV9GIU3_9BACL</name>
<dbReference type="Proteomes" id="UP001596022">
    <property type="component" value="Unassembled WGS sequence"/>
</dbReference>
<protein>
    <submittedName>
        <fullName evidence="1">Uncharacterized protein</fullName>
    </submittedName>
</protein>
<comment type="caution">
    <text evidence="1">The sequence shown here is derived from an EMBL/GenBank/DDBJ whole genome shotgun (WGS) entry which is preliminary data.</text>
</comment>
<accession>A0ABV9GIU3</accession>
<organism evidence="1 2">
    <name type="scientific">Camelliibacillus cellulosilyticus</name>
    <dbReference type="NCBI Taxonomy" id="2174486"/>
    <lineage>
        <taxon>Bacteria</taxon>
        <taxon>Bacillati</taxon>
        <taxon>Bacillota</taxon>
        <taxon>Bacilli</taxon>
        <taxon>Bacillales</taxon>
        <taxon>Sporolactobacillaceae</taxon>
        <taxon>Camelliibacillus</taxon>
    </lineage>
</organism>
<reference evidence="2" key="1">
    <citation type="journal article" date="2019" name="Int. J. Syst. Evol. Microbiol.">
        <title>The Global Catalogue of Microorganisms (GCM) 10K type strain sequencing project: providing services to taxonomists for standard genome sequencing and annotation.</title>
        <authorList>
            <consortium name="The Broad Institute Genomics Platform"/>
            <consortium name="The Broad Institute Genome Sequencing Center for Infectious Disease"/>
            <person name="Wu L."/>
            <person name="Ma J."/>
        </authorList>
    </citation>
    <scope>NUCLEOTIDE SEQUENCE [LARGE SCALE GENOMIC DNA]</scope>
    <source>
        <strain evidence="2">CGMCC 1.16306</strain>
    </source>
</reference>